<feature type="domain" description="TonB-dependent receptor plug" evidence="6">
    <location>
        <begin position="219"/>
        <end position="301"/>
    </location>
</feature>
<accession>A0A5B2VUZ1</accession>
<dbReference type="GO" id="GO:0009279">
    <property type="term" value="C:cell outer membrane"/>
    <property type="evidence" value="ECO:0007669"/>
    <property type="project" value="UniProtKB-SubCell"/>
</dbReference>
<organism evidence="7 8">
    <name type="scientific">Chitinophaga agrisoli</name>
    <dbReference type="NCBI Taxonomy" id="2607653"/>
    <lineage>
        <taxon>Bacteria</taxon>
        <taxon>Pseudomonadati</taxon>
        <taxon>Bacteroidota</taxon>
        <taxon>Chitinophagia</taxon>
        <taxon>Chitinophagales</taxon>
        <taxon>Chitinophagaceae</taxon>
        <taxon>Chitinophaga</taxon>
    </lineage>
</organism>
<dbReference type="Pfam" id="PF00593">
    <property type="entry name" value="TonB_dep_Rec_b-barrel"/>
    <property type="match status" value="1"/>
</dbReference>
<evidence type="ECO:0000259" key="5">
    <source>
        <dbReference type="Pfam" id="PF00593"/>
    </source>
</evidence>
<evidence type="ECO:0000313" key="7">
    <source>
        <dbReference type="EMBL" id="KAA2242016.1"/>
    </source>
</evidence>
<proteinExistence type="inferred from homology"/>
<evidence type="ECO:0000256" key="4">
    <source>
        <dbReference type="RuleBase" id="RU003357"/>
    </source>
</evidence>
<comment type="similarity">
    <text evidence="4">Belongs to the TonB-dependent receptor family.</text>
</comment>
<evidence type="ECO:0000256" key="1">
    <source>
        <dbReference type="ARBA" id="ARBA00004442"/>
    </source>
</evidence>
<reference evidence="7 8" key="2">
    <citation type="submission" date="2019-09" db="EMBL/GenBank/DDBJ databases">
        <authorList>
            <person name="Jin C."/>
        </authorList>
    </citation>
    <scope>NUCLEOTIDE SEQUENCE [LARGE SCALE GENOMIC DNA]</scope>
    <source>
        <strain evidence="7 8">BN140078</strain>
    </source>
</reference>
<evidence type="ECO:0000256" key="2">
    <source>
        <dbReference type="ARBA" id="ARBA00023136"/>
    </source>
</evidence>
<evidence type="ECO:0000313" key="8">
    <source>
        <dbReference type="Proteomes" id="UP000324611"/>
    </source>
</evidence>
<dbReference type="InterPro" id="IPR000531">
    <property type="entry name" value="Beta-barrel_TonB"/>
</dbReference>
<dbReference type="Proteomes" id="UP000324611">
    <property type="component" value="Unassembled WGS sequence"/>
</dbReference>
<dbReference type="PANTHER" id="PTHR40980:SF4">
    <property type="entry name" value="TONB-DEPENDENT RECEPTOR-LIKE BETA-BARREL DOMAIN-CONTAINING PROTEIN"/>
    <property type="match status" value="1"/>
</dbReference>
<dbReference type="InterPro" id="IPR008969">
    <property type="entry name" value="CarboxyPept-like_regulatory"/>
</dbReference>
<name>A0A5B2VUZ1_9BACT</name>
<dbReference type="Gene3D" id="2.40.170.20">
    <property type="entry name" value="TonB-dependent receptor, beta-barrel domain"/>
    <property type="match status" value="1"/>
</dbReference>
<protein>
    <submittedName>
        <fullName evidence="7">Outer membrane beta-barrel protein</fullName>
    </submittedName>
</protein>
<keyword evidence="3" id="KW-0998">Cell outer membrane</keyword>
<dbReference type="PANTHER" id="PTHR40980">
    <property type="entry name" value="PLUG DOMAIN-CONTAINING PROTEIN"/>
    <property type="match status" value="1"/>
</dbReference>
<dbReference type="Gene3D" id="2.60.40.1120">
    <property type="entry name" value="Carboxypeptidase-like, regulatory domain"/>
    <property type="match status" value="1"/>
</dbReference>
<evidence type="ECO:0000256" key="3">
    <source>
        <dbReference type="ARBA" id="ARBA00023237"/>
    </source>
</evidence>
<dbReference type="SUPFAM" id="SSF56935">
    <property type="entry name" value="Porins"/>
    <property type="match status" value="1"/>
</dbReference>
<reference evidence="7 8" key="1">
    <citation type="submission" date="2019-09" db="EMBL/GenBank/DDBJ databases">
        <title>Chitinophaga ginsengihumi sp. nov., isolated from soil of ginseng rhizosphere.</title>
        <authorList>
            <person name="Lee J."/>
        </authorList>
    </citation>
    <scope>NUCLEOTIDE SEQUENCE [LARGE SCALE GENOMIC DNA]</scope>
    <source>
        <strain evidence="7 8">BN140078</strain>
    </source>
</reference>
<sequence>MVALLCFLGTNYQAAIGMQSYKGLTDKVHISMLNTTAAAVVKILEQQTSYTFIYDPEYLKQCNLTGLKLKDNTLAEVLHYLDVYAPIDISYNNNTVALRKGKQERVADKGRITGKVVDNKNEPLPGVTIQIEGGQGTVTNVDGTYDLQLEPGTYTLTFSYISYESRKVTEIVVTEKGITPLNVSMKSAGSRLKEVTVTANYKKASVEGLYAIQKNNAAISDGISADVIARTPDKNVGEVLKRVSGLSTMDNKYVVVRGLSERYNQAMLNGQIMPSTELNRKNFNFDIIPANMVENITVIKTLTPDQSAEFGGGLVQVNTAEIPTHDFLNISAGGSINDNTTGKTFNSLKLEGREYWGKAAEHRDFLGTQDWKTKSDMVNQFQKQGSGSAALANNWGLYEMKALPSQNYKLSGGKVFKLANGNRLGILAAVSYRNTLATQDVEMTRNAFGSGRGVNPYADSTRFKGKRYGFTTNLGGLAGIGYQTEKHRISFQTLYLRSLDQQLILGKGQSEEPDAFMLGYYDLTTQTEVWQNQLKGEHVIGKHKFKLSWMGSYLNLDRMRPDNHAMKATVKQVLDDKSGEYNLTTPIINDGAPGGALRTWSRAYEKNYNWQTDLSMPFKKDLSSVHTENTAKIGYAGWAKDRSFFVLNTGSVPTNTETFPPLSQIFDPAGTNVFLSPFNDDFHKTATLHAVYGMLDNRIGEKWRLVWGVRAEYYNLNNVNTVLDSLFKQINSGRPDAQYDYSALKNREPNWNLFPSANLTYSLTQQMNLRLAYAKSIIRPDLRELAFFREYDFELGGEYQSGLVRSTVIDHLDFRYEWYPGPGEIMSLSLFYKDNKYPMEIYKQGDNRVYVLRNNKSAKNYGVEVEIRKSLQFTKVPVIKNITLYGNFTYLDAKVVPMTLEANRFAEDNPLKIAPEEVLLPEEKRPQTGASNYMVNAGVYYDTKPVSLSVVYNYVTNRVFRPSDIYAASLFERPLEALDAQLAFRFLKQKAEVRANVANILNSSTIVYTNNGPDGRPIQGRAPTKKELLYQKETDLVDYMARPGRTYSMTLSYTF</sequence>
<comment type="subcellular location">
    <subcellularLocation>
        <location evidence="1 4">Cell outer membrane</location>
    </subcellularLocation>
</comment>
<dbReference type="Pfam" id="PF07715">
    <property type="entry name" value="Plug"/>
    <property type="match status" value="1"/>
</dbReference>
<evidence type="ECO:0000259" key="6">
    <source>
        <dbReference type="Pfam" id="PF07715"/>
    </source>
</evidence>
<keyword evidence="8" id="KW-1185">Reference proteome</keyword>
<dbReference type="AlphaFoldDB" id="A0A5B2VUZ1"/>
<dbReference type="InterPro" id="IPR036942">
    <property type="entry name" value="Beta-barrel_TonB_sf"/>
</dbReference>
<dbReference type="InterPro" id="IPR037066">
    <property type="entry name" value="Plug_dom_sf"/>
</dbReference>
<keyword evidence="2 4" id="KW-0472">Membrane</keyword>
<gene>
    <name evidence="7" type="ORF">F0L74_17390</name>
</gene>
<dbReference type="InterPro" id="IPR012910">
    <property type="entry name" value="Plug_dom"/>
</dbReference>
<dbReference type="EMBL" id="VUOC01000003">
    <property type="protein sequence ID" value="KAA2242016.1"/>
    <property type="molecule type" value="Genomic_DNA"/>
</dbReference>
<dbReference type="SUPFAM" id="SSF49464">
    <property type="entry name" value="Carboxypeptidase regulatory domain-like"/>
    <property type="match status" value="1"/>
</dbReference>
<keyword evidence="4" id="KW-0798">TonB box</keyword>
<dbReference type="Gene3D" id="2.170.130.10">
    <property type="entry name" value="TonB-dependent receptor, plug domain"/>
    <property type="match status" value="1"/>
</dbReference>
<comment type="caution">
    <text evidence="7">The sequence shown here is derived from an EMBL/GenBank/DDBJ whole genome shotgun (WGS) entry which is preliminary data.</text>
</comment>
<feature type="domain" description="TonB-dependent receptor-like beta-barrel" evidence="5">
    <location>
        <begin position="578"/>
        <end position="1000"/>
    </location>
</feature>
<dbReference type="Pfam" id="PF13715">
    <property type="entry name" value="CarbopepD_reg_2"/>
    <property type="match status" value="1"/>
</dbReference>